<keyword evidence="2" id="KW-0378">Hydrolase</keyword>
<sequence>MPDSQTAPVREASGPIASLPNLRELGGLTTDDGATVRSGLLYRTADFRGLTDDDAALFAGLGIKTLYDLRSDAERASVPDPSFDGTRHLALDVLADSEQAVPANMNEFFADPESVAKMNERLAGGTVVDAVTASYRHLVNLPSARAAYRRFFAGLAGEDEAPAAFHCTAGKDRTGWAAASLLTVLGVSRDEVYTDYLLTNERLVPSLVPLFGRFAEAGGDPDLLLPVFGVREEYLNAAFDEVAAQFGTIDGYLTGGLGLDAGVADRLRQTYLS</sequence>
<dbReference type="EMBL" id="JACIFP010000001">
    <property type="protein sequence ID" value="MBB4137881.1"/>
    <property type="molecule type" value="Genomic_DNA"/>
</dbReference>
<evidence type="ECO:0000313" key="3">
    <source>
        <dbReference type="Proteomes" id="UP000551501"/>
    </source>
</evidence>
<name>A0A840F1X6_9ACTN</name>
<dbReference type="InterPro" id="IPR016130">
    <property type="entry name" value="Tyr_Pase_AS"/>
</dbReference>
<proteinExistence type="inferred from homology"/>
<dbReference type="GO" id="GO:0004725">
    <property type="term" value="F:protein tyrosine phosphatase activity"/>
    <property type="evidence" value="ECO:0007669"/>
    <property type="project" value="UniProtKB-EC"/>
</dbReference>
<dbReference type="PANTHER" id="PTHR31126">
    <property type="entry name" value="TYROSINE-PROTEIN PHOSPHATASE"/>
    <property type="match status" value="1"/>
</dbReference>
<dbReference type="InterPro" id="IPR029021">
    <property type="entry name" value="Prot-tyrosine_phosphatase-like"/>
</dbReference>
<dbReference type="InterPro" id="IPR026893">
    <property type="entry name" value="Tyr/Ser_Pase_IphP-type"/>
</dbReference>
<evidence type="ECO:0000256" key="1">
    <source>
        <dbReference type="ARBA" id="ARBA00009580"/>
    </source>
</evidence>
<evidence type="ECO:0000313" key="2">
    <source>
        <dbReference type="EMBL" id="MBB4137881.1"/>
    </source>
</evidence>
<dbReference type="PROSITE" id="PS00383">
    <property type="entry name" value="TYR_PHOSPHATASE_1"/>
    <property type="match status" value="1"/>
</dbReference>
<dbReference type="AlphaFoldDB" id="A0A840F1X6"/>
<dbReference type="PANTHER" id="PTHR31126:SF1">
    <property type="entry name" value="TYROSINE SPECIFIC PROTEIN PHOSPHATASES DOMAIN-CONTAINING PROTEIN"/>
    <property type="match status" value="1"/>
</dbReference>
<organism evidence="2 3">
    <name type="scientific">Gordonia humi</name>
    <dbReference type="NCBI Taxonomy" id="686429"/>
    <lineage>
        <taxon>Bacteria</taxon>
        <taxon>Bacillati</taxon>
        <taxon>Actinomycetota</taxon>
        <taxon>Actinomycetes</taxon>
        <taxon>Mycobacteriales</taxon>
        <taxon>Gordoniaceae</taxon>
        <taxon>Gordonia</taxon>
    </lineage>
</organism>
<gene>
    <name evidence="2" type="ORF">BKA16_004433</name>
</gene>
<accession>A0A840F1X6</accession>
<comment type="caution">
    <text evidence="2">The sequence shown here is derived from an EMBL/GenBank/DDBJ whole genome shotgun (WGS) entry which is preliminary data.</text>
</comment>
<dbReference type="Gene3D" id="3.90.190.10">
    <property type="entry name" value="Protein tyrosine phosphatase superfamily"/>
    <property type="match status" value="1"/>
</dbReference>
<reference evidence="2 3" key="1">
    <citation type="submission" date="2020-08" db="EMBL/GenBank/DDBJ databases">
        <title>Sequencing the genomes of 1000 actinobacteria strains.</title>
        <authorList>
            <person name="Klenk H.-P."/>
        </authorList>
    </citation>
    <scope>NUCLEOTIDE SEQUENCE [LARGE SCALE GENOMIC DNA]</scope>
    <source>
        <strain evidence="2 3">DSM 45298</strain>
    </source>
</reference>
<dbReference type="RefSeq" id="WP_183372710.1">
    <property type="nucleotide sequence ID" value="NZ_BAABHL010000001.1"/>
</dbReference>
<dbReference type="Pfam" id="PF13350">
    <property type="entry name" value="Y_phosphatase3"/>
    <property type="match status" value="1"/>
</dbReference>
<keyword evidence="3" id="KW-1185">Reference proteome</keyword>
<dbReference type="EC" id="3.1.3.48" evidence="2"/>
<dbReference type="SUPFAM" id="SSF52799">
    <property type="entry name" value="(Phosphotyrosine protein) phosphatases II"/>
    <property type="match status" value="1"/>
</dbReference>
<comment type="similarity">
    <text evidence="1">Belongs to the protein-tyrosine phosphatase family.</text>
</comment>
<dbReference type="Proteomes" id="UP000551501">
    <property type="component" value="Unassembled WGS sequence"/>
</dbReference>
<protein>
    <submittedName>
        <fullName evidence="2">Protein-tyrosine phosphatase</fullName>
        <ecNumber evidence="2">3.1.3.48</ecNumber>
    </submittedName>
</protein>